<dbReference type="InterPro" id="IPR035914">
    <property type="entry name" value="Sperma_CUB_dom_sf"/>
</dbReference>
<dbReference type="EMBL" id="OV696695">
    <property type="protein sequence ID" value="CAH1239074.1"/>
    <property type="molecule type" value="Genomic_DNA"/>
</dbReference>
<dbReference type="PRINTS" id="PR00261">
    <property type="entry name" value="LDLRECEPTOR"/>
</dbReference>
<feature type="domain" description="C-type lectin" evidence="7">
    <location>
        <begin position="1016"/>
        <end position="1133"/>
    </location>
</feature>
<gene>
    <name evidence="8" type="primary">SORL1</name>
    <name evidence="8" type="ORF">BLAG_LOCUS3456</name>
</gene>
<dbReference type="SUPFAM" id="SSF49785">
    <property type="entry name" value="Galactose-binding domain-like"/>
    <property type="match status" value="1"/>
</dbReference>
<dbReference type="PANTHER" id="PTHR23250">
    <property type="entry name" value="DYSFERLIN-RELATED"/>
    <property type="match status" value="1"/>
</dbReference>
<dbReference type="PANTHER" id="PTHR23250:SF3">
    <property type="entry name" value="FISH-EGG LECTIN-LIKE ISOFORM X1-RELATED"/>
    <property type="match status" value="1"/>
</dbReference>
<dbReference type="Pfam" id="PF19193">
    <property type="entry name" value="Tectonin"/>
    <property type="match status" value="1"/>
</dbReference>
<name>A0A8J9YNR1_BRALA</name>
<dbReference type="FunFam" id="2.60.120.260:FF:000269">
    <property type="entry name" value="Uncharacterized protein"/>
    <property type="match status" value="1"/>
</dbReference>
<dbReference type="SUPFAM" id="SSF56436">
    <property type="entry name" value="C-type lectin-like"/>
    <property type="match status" value="2"/>
</dbReference>
<dbReference type="Gene3D" id="2.60.120.290">
    <property type="entry name" value="Spermadhesin, CUB domain"/>
    <property type="match status" value="2"/>
</dbReference>
<evidence type="ECO:0000256" key="3">
    <source>
        <dbReference type="ARBA" id="ARBA00038331"/>
    </source>
</evidence>
<dbReference type="InterPro" id="IPR001304">
    <property type="entry name" value="C-type_lectin-like"/>
</dbReference>
<dbReference type="Gene3D" id="2.60.120.260">
    <property type="entry name" value="Galactose-binding domain-like"/>
    <property type="match status" value="1"/>
</dbReference>
<evidence type="ECO:0000259" key="6">
    <source>
        <dbReference type="PROSITE" id="PS50022"/>
    </source>
</evidence>
<evidence type="ECO:0000313" key="8">
    <source>
        <dbReference type="EMBL" id="CAH1239074.1"/>
    </source>
</evidence>
<dbReference type="SUPFAM" id="SSF49854">
    <property type="entry name" value="Spermadhesin, CUB domain"/>
    <property type="match status" value="2"/>
</dbReference>
<protein>
    <submittedName>
        <fullName evidence="8">SORL1 protein</fullName>
    </submittedName>
</protein>
<dbReference type="InterPro" id="IPR016187">
    <property type="entry name" value="CTDL_fold"/>
</dbReference>
<comment type="caution">
    <text evidence="4">Lacks conserved residue(s) required for the propagation of feature annotation.</text>
</comment>
<dbReference type="InterPro" id="IPR016186">
    <property type="entry name" value="C-type_lectin-like/link_sf"/>
</dbReference>
<feature type="disulfide bond" evidence="4">
    <location>
        <begin position="522"/>
        <end position="537"/>
    </location>
</feature>
<organism evidence="8 9">
    <name type="scientific">Branchiostoma lanceolatum</name>
    <name type="common">Common lancelet</name>
    <name type="synonym">Amphioxus lanceolatum</name>
    <dbReference type="NCBI Taxonomy" id="7740"/>
    <lineage>
        <taxon>Eukaryota</taxon>
        <taxon>Metazoa</taxon>
        <taxon>Chordata</taxon>
        <taxon>Cephalochordata</taxon>
        <taxon>Leptocardii</taxon>
        <taxon>Amphioxiformes</taxon>
        <taxon>Branchiostomatidae</taxon>
        <taxon>Branchiostoma</taxon>
    </lineage>
</organism>
<dbReference type="GO" id="GO:0030246">
    <property type="term" value="F:carbohydrate binding"/>
    <property type="evidence" value="ECO:0007669"/>
    <property type="project" value="UniProtKB-KW"/>
</dbReference>
<dbReference type="InterPro" id="IPR006624">
    <property type="entry name" value="Beta-propeller_rpt_TECPR"/>
</dbReference>
<evidence type="ECO:0000256" key="4">
    <source>
        <dbReference type="PROSITE-ProRule" id="PRU00124"/>
    </source>
</evidence>
<feature type="disulfide bond" evidence="4">
    <location>
        <begin position="568"/>
        <end position="583"/>
    </location>
</feature>
<dbReference type="FunFam" id="2.60.120.290:FF:000070">
    <property type="entry name" value="Suppression of tumorigenicity 14b"/>
    <property type="match status" value="1"/>
</dbReference>
<dbReference type="Pfam" id="PF00431">
    <property type="entry name" value="CUB"/>
    <property type="match status" value="2"/>
</dbReference>
<dbReference type="InterPro" id="IPR000859">
    <property type="entry name" value="CUB_dom"/>
</dbReference>
<evidence type="ECO:0000313" key="9">
    <source>
        <dbReference type="Proteomes" id="UP000838412"/>
    </source>
</evidence>
<dbReference type="InterPro" id="IPR002172">
    <property type="entry name" value="LDrepeatLR_classA_rpt"/>
</dbReference>
<dbReference type="PROSITE" id="PS50022">
    <property type="entry name" value="FA58C_3"/>
    <property type="match status" value="1"/>
</dbReference>
<dbReference type="InterPro" id="IPR051513">
    <property type="entry name" value="Tectonin_beta-prop"/>
</dbReference>
<dbReference type="OrthoDB" id="10011566at2759"/>
<dbReference type="PROSITE" id="PS50068">
    <property type="entry name" value="LDLRA_2"/>
    <property type="match status" value="7"/>
</dbReference>
<dbReference type="InterPro" id="IPR036055">
    <property type="entry name" value="LDL_receptor-like_sf"/>
</dbReference>
<evidence type="ECO:0000256" key="2">
    <source>
        <dbReference type="ARBA" id="ARBA00023157"/>
    </source>
</evidence>
<dbReference type="SMART" id="SM00192">
    <property type="entry name" value="LDLa"/>
    <property type="match status" value="10"/>
</dbReference>
<dbReference type="InterPro" id="IPR008979">
    <property type="entry name" value="Galactose-bd-like_sf"/>
</dbReference>
<feature type="disulfide bond" evidence="4">
    <location>
        <begin position="841"/>
        <end position="856"/>
    </location>
</feature>
<feature type="disulfide bond" evidence="4">
    <location>
        <begin position="476"/>
        <end position="491"/>
    </location>
</feature>
<dbReference type="PROSITE" id="PS50041">
    <property type="entry name" value="C_TYPE_LECTIN_2"/>
    <property type="match status" value="2"/>
</dbReference>
<dbReference type="CDD" id="cd00112">
    <property type="entry name" value="LDLa"/>
    <property type="match status" value="5"/>
</dbReference>
<dbReference type="SMART" id="SM00042">
    <property type="entry name" value="CUB"/>
    <property type="match status" value="2"/>
</dbReference>
<dbReference type="FunFam" id="2.60.120.290:FF:000076">
    <property type="entry name" value="Complement C1r subcomponent like"/>
    <property type="match status" value="1"/>
</dbReference>
<dbReference type="SMART" id="SM00706">
    <property type="entry name" value="TECPR"/>
    <property type="match status" value="4"/>
</dbReference>
<evidence type="ECO:0000259" key="5">
    <source>
        <dbReference type="PROSITE" id="PS01180"/>
    </source>
</evidence>
<dbReference type="PROSITE" id="PS01180">
    <property type="entry name" value="CUB"/>
    <property type="match status" value="2"/>
</dbReference>
<feature type="domain" description="C-type lectin" evidence="7">
    <location>
        <begin position="1343"/>
        <end position="1471"/>
    </location>
</feature>
<comment type="similarity">
    <text evidence="3">Belongs to the tectonin family.</text>
</comment>
<sequence>MNYPYQYDNNVYQQWSISADVHKHIKLTFNNFDVEFVEGCSGDYVKVDDPLVRDQMRHCGSCSPAPYVSVGNSLVVGFVTDFVIRKTGFSARYETMEDRPRTDWEVVGTERFLQISVGSVGVWAVYNHSTLMYRAGTFGNKATAGTGWEAVHINLIGSDLFYFKGLSYGYSWLGHEIDWIYAGKDFVWVIGTNPAFSIGATIARKGVNSRRPTGASWEAVGAVNMKEVSISSRTGQLWGVELSGRVWRAPFHCEISVKNDWEVIDGCFSSISVGRAGVWAVDTDGKVHHRAGTFLQETAPGVAWVHVPGVTLQQVDAGDGVVWGVDSSHRAVVLRISTDREFCQVGLRGQSMCYAVQKENRLCADDEVICPHSEKCIPECSVCDGILDCGDVDDTDERNCWFAGCPEKHRRMCGGELGCYSPSRVCDGERNCGEITDDERDCRDSCVPFYSRHFSQQRDLIECRDFSGCVESTKVCDGQNDCSDGSDEIKCEDFCSLHGSFGDVAYWKCRGSPGCVRGEFLCNGISDCMDGSDEENCDQDDLCTSIGYWTCKSTVPPHPKCIKRLDRCNGAVDCRDFSDEIGCDYCGHDAMAVFNIINYWDSDIVTQGEDSSGLYQDGCIPLDYVCDGIDDWYSQDETNCAQDEYCKAVGGFDCGANVCIEQHLVCDGHPDCDFRIFSGAPADEQGSCVGFWAAIAMEMELLGISDYYNHTCSSGKCAGSYDLCDDVDTCGYWEDEQDCVSVDCHVAQCEATHKCLTLKDPFCSGIPECLDSTDELKCGLTRCMDTMIGLDIHKEISTAQYCDGKADCRSGADESPAKCAMYADRLPCIASNRFVSTRSMCDGIPDCSDSSDEDACIGIGACLLPVTLLLDEYSFEENIGTSPFAHRTHDLSLTQWVVESLDDWMQITLEATVQLTGIVISGMRSSHPSLFTMKYGLGTDCLTTYMKGDRAKVFQTPSTGADRGEYHLDVAVQTKVVKLTPQSWLGMAVLDVGLLGCPIKEQRVKDLSCGKGWTMFEERCYQKFSSPLVWWAAERYCQALDGHLVAVNPPQENDFIRRSFGNGWIGMKIDAILIKKERQKIVNFTWSDGSPAGDAFQEQNISYDVFREYIWRLNDPFCAFLEDRGSWSIHPCSLIEKEFICEKDPISHGGGDGDDTTAQCYDADLPATRYDFHAYIPDMTVCDDCMARQTTCGNIRCGSPDQYRCGLIYSPGYPTAFPSSVICLWTIDGPRGSYVTLMLLDVDLPGYLWGVCTSRVLQVRDRFLTVRWNTIHGLCRGENEQKRFVSSSNDMQLAMLATSSSGDIGGSRGFMATFNISTFSAVGQVRNLPDDAGFICPCGWHLFRRNCYQTFLHNVSVNWKEADVMCREVGANLTSIADRQEMEFLHLLLVTNVVVKRIADPKLFIGLYDVYENRTFVWTDGTPLTFTDWSPVDIRTGFPQPDGAKINFCVAIVMKNVWGSDQWYDVACDDRDTRSFICKRGAERVTRSGNDNV</sequence>
<feature type="domain" description="CUB" evidence="5">
    <location>
        <begin position="1"/>
        <end position="96"/>
    </location>
</feature>
<keyword evidence="9" id="KW-1185">Reference proteome</keyword>
<dbReference type="FunFam" id="3.10.100.10:FF:000202">
    <property type="entry name" value="Uncharacterized protein"/>
    <property type="match status" value="1"/>
</dbReference>
<feature type="domain" description="CUB" evidence="5">
    <location>
        <begin position="1197"/>
        <end position="1317"/>
    </location>
</feature>
<dbReference type="Pfam" id="PF00057">
    <property type="entry name" value="Ldl_recept_a"/>
    <property type="match status" value="3"/>
</dbReference>
<evidence type="ECO:0000259" key="7">
    <source>
        <dbReference type="PROSITE" id="PS50041"/>
    </source>
</evidence>
<dbReference type="Proteomes" id="UP000838412">
    <property type="component" value="Chromosome 10"/>
</dbReference>
<evidence type="ECO:0000256" key="1">
    <source>
        <dbReference type="ARBA" id="ARBA00022734"/>
    </source>
</evidence>
<dbReference type="Gene3D" id="4.10.400.10">
    <property type="entry name" value="Low-density Lipoprotein Receptor"/>
    <property type="match status" value="4"/>
</dbReference>
<dbReference type="CDD" id="cd00041">
    <property type="entry name" value="CUB"/>
    <property type="match status" value="2"/>
</dbReference>
<feature type="domain" description="F5/8 type C" evidence="6">
    <location>
        <begin position="851"/>
        <end position="997"/>
    </location>
</feature>
<reference evidence="8" key="1">
    <citation type="submission" date="2022-01" db="EMBL/GenBank/DDBJ databases">
        <authorList>
            <person name="Braso-Vives M."/>
        </authorList>
    </citation>
    <scope>NUCLEOTIDE SEQUENCE</scope>
</reference>
<dbReference type="Gene3D" id="3.10.100.10">
    <property type="entry name" value="Mannose-Binding Protein A, subunit A"/>
    <property type="match status" value="2"/>
</dbReference>
<accession>A0A8J9YNR1</accession>
<dbReference type="CDD" id="cd00037">
    <property type="entry name" value="CLECT"/>
    <property type="match status" value="1"/>
</dbReference>
<keyword evidence="2 4" id="KW-1015">Disulfide bond</keyword>
<proteinExistence type="inferred from homology"/>
<keyword evidence="1" id="KW-0430">Lectin</keyword>
<dbReference type="SMART" id="SM00034">
    <property type="entry name" value="CLECT"/>
    <property type="match status" value="2"/>
</dbReference>
<dbReference type="SUPFAM" id="SSF57424">
    <property type="entry name" value="LDL receptor-like module"/>
    <property type="match status" value="4"/>
</dbReference>
<dbReference type="Pfam" id="PF00059">
    <property type="entry name" value="Lectin_C"/>
    <property type="match status" value="2"/>
</dbReference>
<dbReference type="InterPro" id="IPR000421">
    <property type="entry name" value="FA58C"/>
</dbReference>